<dbReference type="InterPro" id="IPR031935">
    <property type="entry name" value="DUF4770"/>
</dbReference>
<dbReference type="KEGG" id="ccat:101450158"/>
<dbReference type="InterPro" id="IPR031936">
    <property type="entry name" value="DUF4771"/>
</dbReference>
<dbReference type="AlphaFoldDB" id="W8C163"/>
<proteinExistence type="evidence at transcript level"/>
<reference evidence="3" key="2">
    <citation type="journal article" date="2014" name="BMC Genomics">
        <title>A genomic perspective to assessing quality of mass-reared SIT flies used in Mediterranean fruit fly (Ceratitis capitata) eradication in California.</title>
        <authorList>
            <person name="Calla B."/>
            <person name="Hall B."/>
            <person name="Hou S."/>
            <person name="Geib S.M."/>
        </authorList>
    </citation>
    <scope>NUCLEOTIDE SEQUENCE</scope>
</reference>
<dbReference type="PANTHER" id="PTHR41967">
    <property type="entry name" value="FI19406P1-RELATED"/>
    <property type="match status" value="1"/>
</dbReference>
<evidence type="ECO:0000313" key="3">
    <source>
        <dbReference type="EMBL" id="JAB95429.1"/>
    </source>
</evidence>
<dbReference type="EMBL" id="GAMC01011126">
    <property type="protein sequence ID" value="JAB95429.1"/>
    <property type="molecule type" value="mRNA"/>
</dbReference>
<evidence type="ECO:0000259" key="1">
    <source>
        <dbReference type="Pfam" id="PF15994"/>
    </source>
</evidence>
<dbReference type="RefSeq" id="XP_012162996.1">
    <property type="nucleotide sequence ID" value="XM_012307606.3"/>
</dbReference>
<feature type="domain" description="DUF4771" evidence="2">
    <location>
        <begin position="625"/>
        <end position="778"/>
    </location>
</feature>
<name>W8C163_CERCA</name>
<reference evidence="3" key="1">
    <citation type="submission" date="2013-07" db="EMBL/GenBank/DDBJ databases">
        <authorList>
            <person name="Geib S."/>
        </authorList>
    </citation>
    <scope>NUCLEOTIDE SEQUENCE</scope>
</reference>
<dbReference type="OrthoDB" id="6613664at2759"/>
<protein>
    <recommendedName>
        <fullName evidence="4">DUF4770 domain-containing protein</fullName>
    </recommendedName>
</protein>
<sequence length="811" mass="96109">MFSGMKRATRLEAQNTKRNRRIIEEFVKSVDVPNWYRGLSSFQISAAYQLHYAIRDDLEQGTTDRVMHLINHLGLRPSISKQNIQFMMFLSGGNDLAFLWFIKELFYKSDGQDYNLNEQLILSSIAHLDTLYTLRGLDSILPPEQPTKEEIRRMARQKIAKQKLQFQATEIEERTVNSVKVHYKLPYFDELVRPRPYHNCLTAYPPTYQTKMIFEDVLRDPNHVIPNANNRWFADYQLHPGKKTGVEMLNEKMDAIFESKFPRQSLMLQNVFNKHFLNVLEPKFSNDDDKMKRNLCLHHKTLAEMEIRIEHELRMRARDKCMKYFDAETPKKEERIARIRQQIEKDVNERVKQFKRLADRTRSHLDLWSKSYDDMGTCSSIETIDGDNKNCDRLSGGLQHTSRWSASTCRSQSYLTQNDYTSGYQSDLRCENYRNNSSVTEKKYLKYNIGDCFNLNAETRVKCCKECKGLAETTRRQRSPRNVSKVQRAREILHRTPCDCGYNYVKKYDYGHSEKAPYEAEEYFRAPDTNRPYMFDYPKVFDNRDPRKEHSRMNVQKTFLKVINSDLNLDKNDPKAPQNLDEAVKEYAKKIFKEGVIEKNIELAEQEELEKNRRRYAFLDVEMDYYDPDDRKLMQGMLKNALDHLAKDPKYVLASMPDAHKLPSLLAWMETRYGKTYTREQLRNVHIASAPTFHALKQMTVDVMMPSAKNLGDAIFVNYNCRDYLMKKTEKLRNDYYKKVNDSIMAQSRAFYLAIKPYVGNHPRHTFFAYMPSREADIQHFRIWRPHEHMPAKDEFFKRKCRAIRLANRFY</sequence>
<organism evidence="3">
    <name type="scientific">Ceratitis capitata</name>
    <name type="common">Mediterranean fruit fly</name>
    <name type="synonym">Tephritis capitata</name>
    <dbReference type="NCBI Taxonomy" id="7213"/>
    <lineage>
        <taxon>Eukaryota</taxon>
        <taxon>Metazoa</taxon>
        <taxon>Ecdysozoa</taxon>
        <taxon>Arthropoda</taxon>
        <taxon>Hexapoda</taxon>
        <taxon>Insecta</taxon>
        <taxon>Pterygota</taxon>
        <taxon>Neoptera</taxon>
        <taxon>Endopterygota</taxon>
        <taxon>Diptera</taxon>
        <taxon>Brachycera</taxon>
        <taxon>Muscomorpha</taxon>
        <taxon>Tephritoidea</taxon>
        <taxon>Tephritidae</taxon>
        <taxon>Ceratitis</taxon>
        <taxon>Ceratitis</taxon>
    </lineage>
</organism>
<dbReference type="GeneID" id="101450158"/>
<dbReference type="Pfam" id="PF15995">
    <property type="entry name" value="DUF4771"/>
    <property type="match status" value="1"/>
</dbReference>
<dbReference type="Pfam" id="PF15994">
    <property type="entry name" value="DUF4770"/>
    <property type="match status" value="1"/>
</dbReference>
<dbReference type="PANTHER" id="PTHR41967:SF6">
    <property type="entry name" value="FI19406P1-RELATED"/>
    <property type="match status" value="1"/>
</dbReference>
<feature type="domain" description="DUF4770" evidence="1">
    <location>
        <begin position="71"/>
        <end position="243"/>
    </location>
</feature>
<evidence type="ECO:0000259" key="2">
    <source>
        <dbReference type="Pfam" id="PF15995"/>
    </source>
</evidence>
<evidence type="ECO:0008006" key="4">
    <source>
        <dbReference type="Google" id="ProtNLM"/>
    </source>
</evidence>
<accession>W8C163</accession>